<dbReference type="InterPro" id="IPR036942">
    <property type="entry name" value="Beta-barrel_TonB_sf"/>
</dbReference>
<dbReference type="PROSITE" id="PS52016">
    <property type="entry name" value="TONB_DEPENDENT_REC_3"/>
    <property type="match status" value="1"/>
</dbReference>
<dbReference type="SMART" id="SM00965">
    <property type="entry name" value="STN"/>
    <property type="match status" value="1"/>
</dbReference>
<evidence type="ECO:0000256" key="15">
    <source>
        <dbReference type="PROSITE-ProRule" id="PRU10144"/>
    </source>
</evidence>
<dbReference type="SUPFAM" id="SSF56935">
    <property type="entry name" value="Porins"/>
    <property type="match status" value="1"/>
</dbReference>
<dbReference type="InterPro" id="IPR039426">
    <property type="entry name" value="TonB-dep_rcpt-like"/>
</dbReference>
<dbReference type="FunFam" id="2.170.130.10:FF:000010">
    <property type="entry name" value="Ferripyoverdine receptor"/>
    <property type="match status" value="1"/>
</dbReference>
<evidence type="ECO:0000256" key="7">
    <source>
        <dbReference type="ARBA" id="ARBA00022729"/>
    </source>
</evidence>
<evidence type="ECO:0000256" key="1">
    <source>
        <dbReference type="ARBA" id="ARBA00004571"/>
    </source>
</evidence>
<dbReference type="CDD" id="cd01347">
    <property type="entry name" value="ligand_gated_channel"/>
    <property type="match status" value="1"/>
</dbReference>
<keyword evidence="5" id="KW-0410">Iron transport</keyword>
<name>A0A177SM14_PSEPU</name>
<keyword evidence="3 14" id="KW-0813">Transport</keyword>
<evidence type="ECO:0000256" key="5">
    <source>
        <dbReference type="ARBA" id="ARBA00022496"/>
    </source>
</evidence>
<dbReference type="PANTHER" id="PTHR32552:SF74">
    <property type="entry name" value="HYDROXAMATE SIDEROPHORE RECEPTOR FHUE"/>
    <property type="match status" value="1"/>
</dbReference>
<reference evidence="20 21" key="1">
    <citation type="submission" date="2016-03" db="EMBL/GenBank/DDBJ databases">
        <title>Draft Genome Assembly of Pseudomonas putida strain CBF10-2.</title>
        <authorList>
            <person name="Iyer R.S."/>
            <person name="Damania A."/>
        </authorList>
    </citation>
    <scope>NUCLEOTIDE SEQUENCE [LARGE SCALE GENOMIC DNA]</scope>
    <source>
        <strain evidence="20 21">CBF10-2</strain>
    </source>
</reference>
<feature type="chain" id="PRO_5008073708" evidence="18">
    <location>
        <begin position="27"/>
        <end position="796"/>
    </location>
</feature>
<keyword evidence="8" id="KW-0408">Iron</keyword>
<dbReference type="PROSITE" id="PS01156">
    <property type="entry name" value="TONB_DEPENDENT_REC_2"/>
    <property type="match status" value="1"/>
</dbReference>
<feature type="region of interest" description="Disordered" evidence="17">
    <location>
        <begin position="113"/>
        <end position="133"/>
    </location>
</feature>
<dbReference type="AlphaFoldDB" id="A0A177SM14"/>
<dbReference type="InterPro" id="IPR010917">
    <property type="entry name" value="TonB_rcpt_CS"/>
</dbReference>
<dbReference type="InterPro" id="IPR010105">
    <property type="entry name" value="TonB_sidphr_rcpt"/>
</dbReference>
<evidence type="ECO:0000256" key="13">
    <source>
        <dbReference type="ARBA" id="ARBA00023237"/>
    </source>
</evidence>
<dbReference type="GO" id="GO:0009279">
    <property type="term" value="C:cell outer membrane"/>
    <property type="evidence" value="ECO:0007669"/>
    <property type="project" value="UniProtKB-SubCell"/>
</dbReference>
<dbReference type="InterPro" id="IPR037066">
    <property type="entry name" value="Plug_dom_sf"/>
</dbReference>
<evidence type="ECO:0000256" key="12">
    <source>
        <dbReference type="ARBA" id="ARBA00023170"/>
    </source>
</evidence>
<dbReference type="EMBL" id="LUCV01000027">
    <property type="protein sequence ID" value="OAI91235.1"/>
    <property type="molecule type" value="Genomic_DNA"/>
</dbReference>
<keyword evidence="10 16" id="KW-0798">TonB box</keyword>
<dbReference type="GO" id="GO:0038023">
    <property type="term" value="F:signaling receptor activity"/>
    <property type="evidence" value="ECO:0007669"/>
    <property type="project" value="InterPro"/>
</dbReference>
<evidence type="ECO:0000256" key="2">
    <source>
        <dbReference type="ARBA" id="ARBA00009810"/>
    </source>
</evidence>
<dbReference type="Pfam" id="PF07715">
    <property type="entry name" value="Plug"/>
    <property type="match status" value="1"/>
</dbReference>
<evidence type="ECO:0000256" key="14">
    <source>
        <dbReference type="PROSITE-ProRule" id="PRU01360"/>
    </source>
</evidence>
<dbReference type="Gene3D" id="2.40.170.20">
    <property type="entry name" value="TonB-dependent receptor, beta-barrel domain"/>
    <property type="match status" value="1"/>
</dbReference>
<keyword evidence="7 18" id="KW-0732">Signal</keyword>
<organism evidence="20 21">
    <name type="scientific">Pseudomonas putida</name>
    <name type="common">Arthrobacter siderocapsulatus</name>
    <dbReference type="NCBI Taxonomy" id="303"/>
    <lineage>
        <taxon>Bacteria</taxon>
        <taxon>Pseudomonadati</taxon>
        <taxon>Pseudomonadota</taxon>
        <taxon>Gammaproteobacteria</taxon>
        <taxon>Pseudomonadales</taxon>
        <taxon>Pseudomonadaceae</taxon>
        <taxon>Pseudomonas</taxon>
    </lineage>
</organism>
<evidence type="ECO:0000256" key="3">
    <source>
        <dbReference type="ARBA" id="ARBA00022448"/>
    </source>
</evidence>
<accession>A0A177SM14</accession>
<dbReference type="InterPro" id="IPR011662">
    <property type="entry name" value="Secretin/TonB_short_N"/>
</dbReference>
<evidence type="ECO:0000256" key="10">
    <source>
        <dbReference type="ARBA" id="ARBA00023077"/>
    </source>
</evidence>
<dbReference type="Proteomes" id="UP000077752">
    <property type="component" value="Unassembled WGS sequence"/>
</dbReference>
<keyword evidence="12" id="KW-0675">Receptor</keyword>
<evidence type="ECO:0000256" key="8">
    <source>
        <dbReference type="ARBA" id="ARBA00023004"/>
    </source>
</evidence>
<proteinExistence type="inferred from homology"/>
<evidence type="ECO:0000256" key="6">
    <source>
        <dbReference type="ARBA" id="ARBA00022692"/>
    </source>
</evidence>
<keyword evidence="4 14" id="KW-1134">Transmembrane beta strand</keyword>
<dbReference type="Pfam" id="PF07660">
    <property type="entry name" value="STN"/>
    <property type="match status" value="1"/>
</dbReference>
<keyword evidence="13 14" id="KW-0998">Cell outer membrane</keyword>
<dbReference type="Pfam" id="PF00593">
    <property type="entry name" value="TonB_dep_Rec_b-barrel"/>
    <property type="match status" value="1"/>
</dbReference>
<evidence type="ECO:0000313" key="20">
    <source>
        <dbReference type="EMBL" id="OAI91235.1"/>
    </source>
</evidence>
<dbReference type="Gene3D" id="2.170.130.10">
    <property type="entry name" value="TonB-dependent receptor, plug domain"/>
    <property type="match status" value="1"/>
</dbReference>
<keyword evidence="6 14" id="KW-0812">Transmembrane</keyword>
<gene>
    <name evidence="20" type="ORF">AYO28_22030</name>
</gene>
<evidence type="ECO:0000313" key="21">
    <source>
        <dbReference type="Proteomes" id="UP000077752"/>
    </source>
</evidence>
<feature type="short sequence motif" description="TonB C-terminal box" evidence="15">
    <location>
        <begin position="779"/>
        <end position="796"/>
    </location>
</feature>
<keyword evidence="11 14" id="KW-0472">Membrane</keyword>
<dbReference type="PANTHER" id="PTHR32552">
    <property type="entry name" value="FERRICHROME IRON RECEPTOR-RELATED"/>
    <property type="match status" value="1"/>
</dbReference>
<comment type="similarity">
    <text evidence="2 14 16">Belongs to the TonB-dependent receptor family.</text>
</comment>
<evidence type="ECO:0000256" key="11">
    <source>
        <dbReference type="ARBA" id="ARBA00023136"/>
    </source>
</evidence>
<evidence type="ECO:0000256" key="16">
    <source>
        <dbReference type="RuleBase" id="RU003357"/>
    </source>
</evidence>
<dbReference type="InterPro" id="IPR012910">
    <property type="entry name" value="Plug_dom"/>
</dbReference>
<feature type="compositionally biased region" description="Polar residues" evidence="17">
    <location>
        <begin position="123"/>
        <end position="133"/>
    </location>
</feature>
<dbReference type="GO" id="GO:0015891">
    <property type="term" value="P:siderophore transport"/>
    <property type="evidence" value="ECO:0007669"/>
    <property type="project" value="InterPro"/>
</dbReference>
<dbReference type="Gene3D" id="3.55.50.30">
    <property type="match status" value="1"/>
</dbReference>
<feature type="domain" description="Secretin/TonB short N-terminal" evidence="19">
    <location>
        <begin position="51"/>
        <end position="101"/>
    </location>
</feature>
<keyword evidence="9" id="KW-0406">Ion transport</keyword>
<evidence type="ECO:0000256" key="17">
    <source>
        <dbReference type="SAM" id="MobiDB-lite"/>
    </source>
</evidence>
<comment type="subcellular location">
    <subcellularLocation>
        <location evidence="1 14">Cell outer membrane</location>
        <topology evidence="1 14">Multi-pass membrane protein</topology>
    </subcellularLocation>
</comment>
<feature type="signal peptide" evidence="18">
    <location>
        <begin position="1"/>
        <end position="26"/>
    </location>
</feature>
<dbReference type="InterPro" id="IPR000531">
    <property type="entry name" value="Beta-barrel_TonB"/>
</dbReference>
<sequence length="796" mass="87001">MKQWLRRLPAPLASTALLAFGSQVQAQDVSFDIPAQPLWSALQEWGRQSDLQVLVNPEAIQGKTSTQVRGRYPPEQAARILLRNSGLDFSLAGDTLTLTMRSATATLDINPTSISAEPVEPTTEGTGSYTTPSLTIGKAAESLRRTPQSVTVMTRQVMDDRNLTSLDQVLAQTPGMTFGQRNYGSHLYQSRGFVVNDESYMMDGIPGQAYNPTAWLPTDMAIYDRVEVLRGAAGLLIGAGSPGGAVNLVRKHATAEPRLSLTARAGSWDSYRLDLDAGGKLNDQGTVRGRFITAYEDDGSYLDQKHTSAPLLYGIVDIDLDDDTVLTSSLRHQSSTVRGYSIFGLPRHTDGSALDVPRSTALVQDWNRHQPRITEVFNEITHRFNEDWTGKLSLIHSEGGFHQSIAYARGAVDPASGTGAQFRGVEFRHTDIDGTGVDSVLDGHFELFGQAHQITSGINWSRQAILEKRAPVALRIPIDLDDVDHHAFPKPPRPAWSSINKVIDERYGMFAKANLHLSDPLALILGARLSWYTYDFDYRIGGGDFTDHQQGRVTPFAGLIYDLDDDWSWYASYTDIFQPQSIYRSVDGSTLDPAIGASYETGLKGELLDKRLNVSAALFYIRQKGVYAIDPASEGKCLTNDVAGTCYINGTVQRSRGVELQASGEALPGLQLLAGYTFNLTRSSAGGPVSPETPRHLLRASASYTPPGAWHRLSLGAGVSAQSGYRSDGGQGIDYGAPGHAVWDARIAWKLDEHWTLGLNADNLFDRTYYTAAAALDRGTLYGDPRSYVLSLRGDF</sequence>
<evidence type="ECO:0000256" key="18">
    <source>
        <dbReference type="SAM" id="SignalP"/>
    </source>
</evidence>
<evidence type="ECO:0000256" key="4">
    <source>
        <dbReference type="ARBA" id="ARBA00022452"/>
    </source>
</evidence>
<evidence type="ECO:0000256" key="9">
    <source>
        <dbReference type="ARBA" id="ARBA00023065"/>
    </source>
</evidence>
<protein>
    <submittedName>
        <fullName evidence="20">Ligand-gated channel</fullName>
    </submittedName>
</protein>
<dbReference type="NCBIfam" id="TIGR01783">
    <property type="entry name" value="TonB-siderophor"/>
    <property type="match status" value="1"/>
</dbReference>
<dbReference type="GO" id="GO:0015344">
    <property type="term" value="F:siderophore uptake transmembrane transporter activity"/>
    <property type="evidence" value="ECO:0007669"/>
    <property type="project" value="TreeGrafter"/>
</dbReference>
<evidence type="ECO:0000259" key="19">
    <source>
        <dbReference type="SMART" id="SM00965"/>
    </source>
</evidence>
<dbReference type="RefSeq" id="WP_064303508.1">
    <property type="nucleotide sequence ID" value="NZ_LUCV01000027.1"/>
</dbReference>
<comment type="caution">
    <text evidence="20">The sequence shown here is derived from an EMBL/GenBank/DDBJ whole genome shotgun (WGS) entry which is preliminary data.</text>
</comment>